<protein>
    <submittedName>
        <fullName evidence="10">POU domain protein</fullName>
    </submittedName>
</protein>
<evidence type="ECO:0000259" key="7">
    <source>
        <dbReference type="PROSITE" id="PS50071"/>
    </source>
</evidence>
<dbReference type="GO" id="GO:0000981">
    <property type="term" value="F:DNA-binding transcription factor activity, RNA polymerase II-specific"/>
    <property type="evidence" value="ECO:0007669"/>
    <property type="project" value="TreeGrafter"/>
</dbReference>
<name>A0A0M3HT88_ASCLU</name>
<keyword evidence="4 5" id="KW-0539">Nucleus</keyword>
<evidence type="ECO:0000256" key="4">
    <source>
        <dbReference type="ARBA" id="ARBA00023242"/>
    </source>
</evidence>
<evidence type="ECO:0000256" key="2">
    <source>
        <dbReference type="ARBA" id="ARBA00023125"/>
    </source>
</evidence>
<dbReference type="SMART" id="SM00352">
    <property type="entry name" value="POU"/>
    <property type="match status" value="1"/>
</dbReference>
<dbReference type="Gene3D" id="1.10.260.40">
    <property type="entry name" value="lambda repressor-like DNA-binding domains"/>
    <property type="match status" value="1"/>
</dbReference>
<sequence length="343" mass="38417">MSVDLIGFVGGRFIPNVTIHEYFRDPPSIIPRRTMKNLSPDNSAEFSSAVNFCAGNNFGKISARTDADAVCEKPLVSEEKRHSGRQTFPSKRILHDEDVLAPYTSTSGADGAISLHTEQTRNRVSELAILPIEGETIQKVALTTTRDDRMELEDLADFAESFVRQRTKFGVTQANVASAVGLLNGINFCQTTVSRFETMNLSLSNMRKLRPLLEEWLIYAETMTANGCSTRDLPRVLSRSVFKQGTEMDSDSRSHKITQADHSASAAGQFVSASGPCLRKRRSRTNYNVLQRETLEAFFKQTPYPDKETLTNIAAAVNLHPYIVKTWFCNRRQKVHKEERCGS</sequence>
<dbReference type="CDD" id="cd00086">
    <property type="entry name" value="homeodomain"/>
    <property type="match status" value="1"/>
</dbReference>
<dbReference type="Pfam" id="PF00157">
    <property type="entry name" value="Pou"/>
    <property type="match status" value="1"/>
</dbReference>
<dbReference type="GO" id="GO:0005634">
    <property type="term" value="C:nucleus"/>
    <property type="evidence" value="ECO:0007669"/>
    <property type="project" value="UniProtKB-SubCell"/>
</dbReference>
<dbReference type="Pfam" id="PF00046">
    <property type="entry name" value="Homeodomain"/>
    <property type="match status" value="1"/>
</dbReference>
<reference evidence="10" key="1">
    <citation type="submission" date="2017-02" db="UniProtKB">
        <authorList>
            <consortium name="WormBaseParasite"/>
        </authorList>
    </citation>
    <scope>IDENTIFICATION</scope>
</reference>
<dbReference type="PRINTS" id="PR00028">
    <property type="entry name" value="POUDOMAIN"/>
</dbReference>
<evidence type="ECO:0000313" key="9">
    <source>
        <dbReference type="Proteomes" id="UP000036681"/>
    </source>
</evidence>
<dbReference type="InterPro" id="IPR000327">
    <property type="entry name" value="POU_dom"/>
</dbReference>
<keyword evidence="2 5" id="KW-0238">DNA-binding</keyword>
<feature type="DNA-binding region" description="Homeobox" evidence="5">
    <location>
        <begin position="280"/>
        <end position="339"/>
    </location>
</feature>
<dbReference type="GO" id="GO:0000978">
    <property type="term" value="F:RNA polymerase II cis-regulatory region sequence-specific DNA binding"/>
    <property type="evidence" value="ECO:0007669"/>
    <property type="project" value="TreeGrafter"/>
</dbReference>
<dbReference type="WBParaSite" id="ALUE_0000582001-mRNA-1">
    <property type="protein sequence ID" value="ALUE_0000582001-mRNA-1"/>
    <property type="gene ID" value="ALUE_0000582001"/>
</dbReference>
<dbReference type="Proteomes" id="UP000036681">
    <property type="component" value="Unplaced"/>
</dbReference>
<dbReference type="PROSITE" id="PS50071">
    <property type="entry name" value="HOMEOBOX_2"/>
    <property type="match status" value="1"/>
</dbReference>
<keyword evidence="9" id="KW-1185">Reference proteome</keyword>
<dbReference type="AlphaFoldDB" id="A0A0M3HT88"/>
<dbReference type="PANTHER" id="PTHR11636:SF137">
    <property type="entry name" value="HOMEOBOX PROTEIN CEH-18"/>
    <property type="match status" value="1"/>
</dbReference>
<evidence type="ECO:0000256" key="1">
    <source>
        <dbReference type="ARBA" id="ARBA00004123"/>
    </source>
</evidence>
<evidence type="ECO:0000256" key="6">
    <source>
        <dbReference type="RuleBase" id="RU000682"/>
    </source>
</evidence>
<evidence type="ECO:0000256" key="3">
    <source>
        <dbReference type="ARBA" id="ARBA00023155"/>
    </source>
</evidence>
<dbReference type="SUPFAM" id="SSF46689">
    <property type="entry name" value="Homeodomain-like"/>
    <property type="match status" value="1"/>
</dbReference>
<feature type="domain" description="Homeobox" evidence="7">
    <location>
        <begin position="278"/>
        <end position="338"/>
    </location>
</feature>
<feature type="domain" description="POU-specific" evidence="8">
    <location>
        <begin position="147"/>
        <end position="221"/>
    </location>
</feature>
<dbReference type="Gene3D" id="1.10.10.60">
    <property type="entry name" value="Homeodomain-like"/>
    <property type="match status" value="1"/>
</dbReference>
<organism evidence="9 10">
    <name type="scientific">Ascaris lumbricoides</name>
    <name type="common">Giant roundworm</name>
    <dbReference type="NCBI Taxonomy" id="6252"/>
    <lineage>
        <taxon>Eukaryota</taxon>
        <taxon>Metazoa</taxon>
        <taxon>Ecdysozoa</taxon>
        <taxon>Nematoda</taxon>
        <taxon>Chromadorea</taxon>
        <taxon>Rhabditida</taxon>
        <taxon>Spirurina</taxon>
        <taxon>Ascaridomorpha</taxon>
        <taxon>Ascaridoidea</taxon>
        <taxon>Ascarididae</taxon>
        <taxon>Ascaris</taxon>
    </lineage>
</organism>
<dbReference type="InterPro" id="IPR001356">
    <property type="entry name" value="HD"/>
</dbReference>
<dbReference type="SUPFAM" id="SSF47413">
    <property type="entry name" value="lambda repressor-like DNA-binding domains"/>
    <property type="match status" value="1"/>
</dbReference>
<proteinExistence type="predicted"/>
<dbReference type="PANTHER" id="PTHR11636">
    <property type="entry name" value="POU DOMAIN"/>
    <property type="match status" value="1"/>
</dbReference>
<dbReference type="PROSITE" id="PS51179">
    <property type="entry name" value="POU_3"/>
    <property type="match status" value="1"/>
</dbReference>
<dbReference type="SMART" id="SM00389">
    <property type="entry name" value="HOX"/>
    <property type="match status" value="1"/>
</dbReference>
<comment type="subcellular location">
    <subcellularLocation>
        <location evidence="1 5 6">Nucleus</location>
    </subcellularLocation>
</comment>
<dbReference type="InterPro" id="IPR013847">
    <property type="entry name" value="POU"/>
</dbReference>
<evidence type="ECO:0000313" key="10">
    <source>
        <dbReference type="WBParaSite" id="ALUE_0000582001-mRNA-1"/>
    </source>
</evidence>
<keyword evidence="3 5" id="KW-0371">Homeobox</keyword>
<accession>A0A0M3HT88</accession>
<dbReference type="InterPro" id="IPR010982">
    <property type="entry name" value="Lambda_DNA-bd_dom_sf"/>
</dbReference>
<evidence type="ECO:0000256" key="5">
    <source>
        <dbReference type="PROSITE-ProRule" id="PRU00108"/>
    </source>
</evidence>
<dbReference type="InterPro" id="IPR009057">
    <property type="entry name" value="Homeodomain-like_sf"/>
</dbReference>
<evidence type="ECO:0000259" key="8">
    <source>
        <dbReference type="PROSITE" id="PS51179"/>
    </source>
</evidence>
<dbReference type="InterPro" id="IPR050255">
    <property type="entry name" value="POU_domain_TF"/>
</dbReference>